<feature type="domain" description="Tyr recombinase" evidence="2">
    <location>
        <begin position="69"/>
        <end position="290"/>
    </location>
</feature>
<dbReference type="SUPFAM" id="SSF56349">
    <property type="entry name" value="DNA breaking-rejoining enzymes"/>
    <property type="match status" value="1"/>
</dbReference>
<gene>
    <name evidence="3" type="ORF">E9232_004871</name>
</gene>
<organism evidence="3 4">
    <name type="scientific">Inquilinus ginsengisoli</name>
    <dbReference type="NCBI Taxonomy" id="363840"/>
    <lineage>
        <taxon>Bacteria</taxon>
        <taxon>Pseudomonadati</taxon>
        <taxon>Pseudomonadota</taxon>
        <taxon>Alphaproteobacteria</taxon>
        <taxon>Rhodospirillales</taxon>
        <taxon>Rhodospirillaceae</taxon>
        <taxon>Inquilinus</taxon>
    </lineage>
</organism>
<evidence type="ECO:0000259" key="2">
    <source>
        <dbReference type="PROSITE" id="PS51898"/>
    </source>
</evidence>
<evidence type="ECO:0000313" key="4">
    <source>
        <dbReference type="Proteomes" id="UP001262410"/>
    </source>
</evidence>
<evidence type="ECO:0000256" key="1">
    <source>
        <dbReference type="ARBA" id="ARBA00023172"/>
    </source>
</evidence>
<keyword evidence="4" id="KW-1185">Reference proteome</keyword>
<dbReference type="Gene3D" id="1.10.443.10">
    <property type="entry name" value="Intergrase catalytic core"/>
    <property type="match status" value="1"/>
</dbReference>
<keyword evidence="1" id="KW-0233">DNA recombination</keyword>
<dbReference type="EMBL" id="JAVDPW010000009">
    <property type="protein sequence ID" value="MDR6292331.1"/>
    <property type="molecule type" value="Genomic_DNA"/>
</dbReference>
<sequence length="316" mass="35917">MTRKFPRDDLAGISDERWNRFIDKRQAGNLPQTRERYLDAVFTFLNWCAEEPRVWLQRLPAIDRDNEARKPKTPSRRRVVDLRADLIALMIDQAGWHLKPQLAVEWSTGARVSSILLGCRICDAILAPGRGQITFHDTKNGDSVTAALHDWTVQIVIDYLQHRGPVRDREAPLFVTPKRKPYSRRGHDAGTGGQNKAAYRGMRWRTVKTLLRRSVWARRAGDLPAALQLRQDARLVAQVTQHWFRHMLSTSLLSRGTDLRTVMSQGGWRDPRSALRYAHTVSSVQRAAVDGLPIGGTPGTEIDPFLTHTARPTRKA</sequence>
<evidence type="ECO:0000313" key="3">
    <source>
        <dbReference type="EMBL" id="MDR6292331.1"/>
    </source>
</evidence>
<dbReference type="Proteomes" id="UP001262410">
    <property type="component" value="Unassembled WGS sequence"/>
</dbReference>
<name>A0ABU1JUN7_9PROT</name>
<dbReference type="InterPro" id="IPR002104">
    <property type="entry name" value="Integrase_catalytic"/>
</dbReference>
<protein>
    <submittedName>
        <fullName evidence="3">Site-specific recombinase XerD</fullName>
    </submittedName>
</protein>
<dbReference type="InterPro" id="IPR013762">
    <property type="entry name" value="Integrase-like_cat_sf"/>
</dbReference>
<dbReference type="RefSeq" id="WP_309798337.1">
    <property type="nucleotide sequence ID" value="NZ_JAVDPW010000009.1"/>
</dbReference>
<reference evidence="3 4" key="1">
    <citation type="submission" date="2023-07" db="EMBL/GenBank/DDBJ databases">
        <title>Sorghum-associated microbial communities from plants grown in Nebraska, USA.</title>
        <authorList>
            <person name="Schachtman D."/>
        </authorList>
    </citation>
    <scope>NUCLEOTIDE SEQUENCE [LARGE SCALE GENOMIC DNA]</scope>
    <source>
        <strain evidence="3 4">584</strain>
    </source>
</reference>
<accession>A0ABU1JUN7</accession>
<comment type="caution">
    <text evidence="3">The sequence shown here is derived from an EMBL/GenBank/DDBJ whole genome shotgun (WGS) entry which is preliminary data.</text>
</comment>
<dbReference type="PROSITE" id="PS51898">
    <property type="entry name" value="TYR_RECOMBINASE"/>
    <property type="match status" value="1"/>
</dbReference>
<dbReference type="InterPro" id="IPR011010">
    <property type="entry name" value="DNA_brk_join_enz"/>
</dbReference>
<dbReference type="Pfam" id="PF00589">
    <property type="entry name" value="Phage_integrase"/>
    <property type="match status" value="1"/>
</dbReference>
<proteinExistence type="predicted"/>